<feature type="compositionally biased region" description="Low complexity" evidence="1">
    <location>
        <begin position="37"/>
        <end position="47"/>
    </location>
</feature>
<keyword evidence="3" id="KW-1185">Reference proteome</keyword>
<comment type="caution">
    <text evidence="2">The sequence shown here is derived from an EMBL/GenBank/DDBJ whole genome shotgun (WGS) entry which is preliminary data.</text>
</comment>
<dbReference type="Proteomes" id="UP000823775">
    <property type="component" value="Unassembled WGS sequence"/>
</dbReference>
<name>A0ABS8V5A9_DATST</name>
<feature type="non-terminal residue" evidence="2">
    <location>
        <position position="1"/>
    </location>
</feature>
<evidence type="ECO:0000313" key="2">
    <source>
        <dbReference type="EMBL" id="MCD9642243.1"/>
    </source>
</evidence>
<gene>
    <name evidence="2" type="ORF">HAX54_028934</name>
</gene>
<dbReference type="EMBL" id="JACEIK010003566">
    <property type="protein sequence ID" value="MCD9642243.1"/>
    <property type="molecule type" value="Genomic_DNA"/>
</dbReference>
<reference evidence="2 3" key="1">
    <citation type="journal article" date="2021" name="BMC Genomics">
        <title>Datura genome reveals duplications of psychoactive alkaloid biosynthetic genes and high mutation rate following tissue culture.</title>
        <authorList>
            <person name="Rajewski A."/>
            <person name="Carter-House D."/>
            <person name="Stajich J."/>
            <person name="Litt A."/>
        </authorList>
    </citation>
    <scope>NUCLEOTIDE SEQUENCE [LARGE SCALE GENOMIC DNA]</scope>
    <source>
        <strain evidence="2">AR-01</strain>
    </source>
</reference>
<accession>A0ABS8V5A9</accession>
<evidence type="ECO:0000313" key="3">
    <source>
        <dbReference type="Proteomes" id="UP000823775"/>
    </source>
</evidence>
<feature type="region of interest" description="Disordered" evidence="1">
    <location>
        <begin position="28"/>
        <end position="47"/>
    </location>
</feature>
<protein>
    <submittedName>
        <fullName evidence="2">Uncharacterized protein</fullName>
    </submittedName>
</protein>
<organism evidence="2 3">
    <name type="scientific">Datura stramonium</name>
    <name type="common">Jimsonweed</name>
    <name type="synonym">Common thornapple</name>
    <dbReference type="NCBI Taxonomy" id="4076"/>
    <lineage>
        <taxon>Eukaryota</taxon>
        <taxon>Viridiplantae</taxon>
        <taxon>Streptophyta</taxon>
        <taxon>Embryophyta</taxon>
        <taxon>Tracheophyta</taxon>
        <taxon>Spermatophyta</taxon>
        <taxon>Magnoliopsida</taxon>
        <taxon>eudicotyledons</taxon>
        <taxon>Gunneridae</taxon>
        <taxon>Pentapetalae</taxon>
        <taxon>asterids</taxon>
        <taxon>lamiids</taxon>
        <taxon>Solanales</taxon>
        <taxon>Solanaceae</taxon>
        <taxon>Solanoideae</taxon>
        <taxon>Datureae</taxon>
        <taxon>Datura</taxon>
    </lineage>
</organism>
<sequence>QEKSQNNSHHPVTSPLVFSLSAYFSGEHEAEPPVPVDDYPLPSQDSPLLPQQSHLRLSMVFDSLSILQWVHKNPFQI</sequence>
<evidence type="ECO:0000256" key="1">
    <source>
        <dbReference type="SAM" id="MobiDB-lite"/>
    </source>
</evidence>
<proteinExistence type="predicted"/>